<evidence type="ECO:0000256" key="5">
    <source>
        <dbReference type="ARBA" id="ARBA00022692"/>
    </source>
</evidence>
<dbReference type="Gene3D" id="1.20.1600.10">
    <property type="entry name" value="Outer membrane efflux proteins (OEP)"/>
    <property type="match status" value="1"/>
</dbReference>
<dbReference type="InterPro" id="IPR051906">
    <property type="entry name" value="TolC-like"/>
</dbReference>
<dbReference type="GO" id="GO:0015562">
    <property type="term" value="F:efflux transmembrane transporter activity"/>
    <property type="evidence" value="ECO:0007669"/>
    <property type="project" value="InterPro"/>
</dbReference>
<dbReference type="OrthoDB" id="367883at2"/>
<evidence type="ECO:0000313" key="8">
    <source>
        <dbReference type="EMBL" id="PVH24511.1"/>
    </source>
</evidence>
<evidence type="ECO:0000256" key="7">
    <source>
        <dbReference type="ARBA" id="ARBA00023237"/>
    </source>
</evidence>
<keyword evidence="9" id="KW-1185">Reference proteome</keyword>
<dbReference type="EMBL" id="QDKG01000005">
    <property type="protein sequence ID" value="PVH24511.1"/>
    <property type="molecule type" value="Genomic_DNA"/>
</dbReference>
<dbReference type="Pfam" id="PF02321">
    <property type="entry name" value="OEP"/>
    <property type="match status" value="1"/>
</dbReference>
<reference evidence="8 9" key="1">
    <citation type="submission" date="2018-04" db="EMBL/GenBank/DDBJ databases">
        <title>Sphingobacterium cortibacter sp. nov.</title>
        <authorList>
            <person name="Li Y."/>
        </authorList>
    </citation>
    <scope>NUCLEOTIDE SEQUENCE [LARGE SCALE GENOMIC DNA]</scope>
    <source>
        <strain evidence="8 9">2c-3</strain>
    </source>
</reference>
<dbReference type="GO" id="GO:1990281">
    <property type="term" value="C:efflux pump complex"/>
    <property type="evidence" value="ECO:0007669"/>
    <property type="project" value="TreeGrafter"/>
</dbReference>
<evidence type="ECO:0000256" key="2">
    <source>
        <dbReference type="ARBA" id="ARBA00007613"/>
    </source>
</evidence>
<dbReference type="SUPFAM" id="SSF56954">
    <property type="entry name" value="Outer membrane efflux proteins (OEP)"/>
    <property type="match status" value="1"/>
</dbReference>
<evidence type="ECO:0000256" key="6">
    <source>
        <dbReference type="ARBA" id="ARBA00023136"/>
    </source>
</evidence>
<dbReference type="GO" id="GO:0009279">
    <property type="term" value="C:cell outer membrane"/>
    <property type="evidence" value="ECO:0007669"/>
    <property type="project" value="UniProtKB-SubCell"/>
</dbReference>
<proteinExistence type="inferred from homology"/>
<evidence type="ECO:0000256" key="4">
    <source>
        <dbReference type="ARBA" id="ARBA00022452"/>
    </source>
</evidence>
<dbReference type="RefSeq" id="WP_116776459.1">
    <property type="nucleotide sequence ID" value="NZ_QDKG01000005.1"/>
</dbReference>
<keyword evidence="4" id="KW-1134">Transmembrane beta strand</keyword>
<dbReference type="GO" id="GO:0015288">
    <property type="term" value="F:porin activity"/>
    <property type="evidence" value="ECO:0007669"/>
    <property type="project" value="TreeGrafter"/>
</dbReference>
<dbReference type="InterPro" id="IPR003423">
    <property type="entry name" value="OMP_efflux"/>
</dbReference>
<name>A0A2T8HGE0_9SPHI</name>
<organism evidence="8 9">
    <name type="scientific">Sphingobacterium corticibacter</name>
    <dbReference type="NCBI Taxonomy" id="2171749"/>
    <lineage>
        <taxon>Bacteria</taxon>
        <taxon>Pseudomonadati</taxon>
        <taxon>Bacteroidota</taxon>
        <taxon>Sphingobacteriia</taxon>
        <taxon>Sphingobacteriales</taxon>
        <taxon>Sphingobacteriaceae</taxon>
        <taxon>Sphingobacterium</taxon>
    </lineage>
</organism>
<sequence>MKLSIIPCILLLLHLLPFIISAQHTENQFSLREAVQYGVEHHLIIQKSDYELEIYNQKFREELSGYLPQIIADAAYTNNLKLITQIIPGEFIGQPGRDQAVQFGTKYNASANIDLTQTIIDFEKITGQKIARQNSRISLLNKQKTIELIIYDIATAYNISQVALLQQDDIKGNILKIDTLIASMESQVQNGFSIPVDLKRLQLERTNLQTRLQNAEMEYEQSITLLKYTMAYPLEETIHIEIRSELLPSGRLLREDLMVRSIDLELLAAQDEFTALHLRQMKQSYLPKLSFNFRYGTLAQQNNPNIFRTNTNWYPNSLASLNLSIPIFDGNYKASRVKQLQLEQHQNSLDIKMQQQALDKDVKNATTKLTISQSNMATTKESMDLAEEVYAITYVQFKNGYTPLKDLLDANTEIKETQTAFLRAILEVQSAELELLKVTGNIENILKQQSTQ</sequence>
<accession>A0A2T8HGE0</accession>
<evidence type="ECO:0000313" key="9">
    <source>
        <dbReference type="Proteomes" id="UP000245627"/>
    </source>
</evidence>
<keyword evidence="5" id="KW-0812">Transmembrane</keyword>
<evidence type="ECO:0000256" key="1">
    <source>
        <dbReference type="ARBA" id="ARBA00004442"/>
    </source>
</evidence>
<comment type="subcellular location">
    <subcellularLocation>
        <location evidence="1">Cell outer membrane</location>
    </subcellularLocation>
</comment>
<keyword evidence="6" id="KW-0472">Membrane</keyword>
<dbReference type="PANTHER" id="PTHR30026">
    <property type="entry name" value="OUTER MEMBRANE PROTEIN TOLC"/>
    <property type="match status" value="1"/>
</dbReference>
<dbReference type="Proteomes" id="UP000245627">
    <property type="component" value="Unassembled WGS sequence"/>
</dbReference>
<dbReference type="PANTHER" id="PTHR30026:SF20">
    <property type="entry name" value="OUTER MEMBRANE PROTEIN TOLC"/>
    <property type="match status" value="1"/>
</dbReference>
<comment type="caution">
    <text evidence="8">The sequence shown here is derived from an EMBL/GenBank/DDBJ whole genome shotgun (WGS) entry which is preliminary data.</text>
</comment>
<protein>
    <recommendedName>
        <fullName evidence="10">TolC family protein</fullName>
    </recommendedName>
</protein>
<evidence type="ECO:0008006" key="10">
    <source>
        <dbReference type="Google" id="ProtNLM"/>
    </source>
</evidence>
<dbReference type="AlphaFoldDB" id="A0A2T8HGE0"/>
<keyword evidence="3" id="KW-0813">Transport</keyword>
<keyword evidence="7" id="KW-0998">Cell outer membrane</keyword>
<evidence type="ECO:0000256" key="3">
    <source>
        <dbReference type="ARBA" id="ARBA00022448"/>
    </source>
</evidence>
<gene>
    <name evidence="8" type="ORF">DC487_13325</name>
</gene>
<comment type="similarity">
    <text evidence="2">Belongs to the outer membrane factor (OMF) (TC 1.B.17) family.</text>
</comment>